<dbReference type="AlphaFoldDB" id="A0A833REJ5"/>
<dbReference type="PANTHER" id="PTHR33699">
    <property type="entry name" value="EXPRESSED PROTEIN"/>
    <property type="match status" value="1"/>
</dbReference>
<evidence type="ECO:0000313" key="1">
    <source>
        <dbReference type="EMBL" id="KAF3337387.1"/>
    </source>
</evidence>
<dbReference type="EMBL" id="SWLB01000006">
    <property type="protein sequence ID" value="KAF3337387.1"/>
    <property type="molecule type" value="Genomic_DNA"/>
</dbReference>
<proteinExistence type="predicted"/>
<dbReference type="PANTHER" id="PTHR33699:SF2">
    <property type="entry name" value="PATHOGENIC TYPE III EFFECTOR AVIRULENCE FACTOR AVR AVRRPT-CLEAVAGE: CLEAVAGE SITE PROTEIN-RELATED"/>
    <property type="match status" value="1"/>
</dbReference>
<keyword evidence="2" id="KW-1185">Reference proteome</keyword>
<accession>A0A833REJ5</accession>
<organism evidence="1 2">
    <name type="scientific">Carex littledalei</name>
    <dbReference type="NCBI Taxonomy" id="544730"/>
    <lineage>
        <taxon>Eukaryota</taxon>
        <taxon>Viridiplantae</taxon>
        <taxon>Streptophyta</taxon>
        <taxon>Embryophyta</taxon>
        <taxon>Tracheophyta</taxon>
        <taxon>Spermatophyta</taxon>
        <taxon>Magnoliopsida</taxon>
        <taxon>Liliopsida</taxon>
        <taxon>Poales</taxon>
        <taxon>Cyperaceae</taxon>
        <taxon>Cyperoideae</taxon>
        <taxon>Cariceae</taxon>
        <taxon>Carex</taxon>
        <taxon>Carex subgen. Euthyceras</taxon>
    </lineage>
</organism>
<reference evidence="1" key="1">
    <citation type="submission" date="2020-01" db="EMBL/GenBank/DDBJ databases">
        <title>Genome sequence of Kobresia littledalei, the first chromosome-level genome in the family Cyperaceae.</title>
        <authorList>
            <person name="Qu G."/>
        </authorList>
    </citation>
    <scope>NUCLEOTIDE SEQUENCE</scope>
    <source>
        <strain evidence="1">C.B.Clarke</strain>
        <tissue evidence="1">Leaf</tissue>
    </source>
</reference>
<dbReference type="Proteomes" id="UP000623129">
    <property type="component" value="Unassembled WGS sequence"/>
</dbReference>
<protein>
    <submittedName>
        <fullName evidence="1">Uncharacterized protein</fullName>
    </submittedName>
</protein>
<name>A0A833REJ5_9POAL</name>
<evidence type="ECO:0000313" key="2">
    <source>
        <dbReference type="Proteomes" id="UP000623129"/>
    </source>
</evidence>
<gene>
    <name evidence="1" type="ORF">FCM35_KLT17974</name>
</gene>
<dbReference type="OrthoDB" id="755325at2759"/>
<comment type="caution">
    <text evidence="1">The sequence shown here is derived from an EMBL/GenBank/DDBJ whole genome shotgun (WGS) entry which is preliminary data.</text>
</comment>
<sequence length="120" mass="14176">MEDTKKGKQIPAFGSWNWNLYSDMPITQKYFQSATFFLGTEADDLFKVVHEPTKLHFQNHNKGTKGTVRKEAENKYKERKPKCMDKDLYEVPPELIYQVRKKKRLLRIFWTGCLSLNCIA</sequence>